<evidence type="ECO:0000313" key="3">
    <source>
        <dbReference type="EMBL" id="KAB0577410.1"/>
    </source>
</evidence>
<gene>
    <name evidence="3" type="ORF">F7Q92_16590</name>
</gene>
<organism evidence="3 4">
    <name type="scientific">Ideonella dechloratans</name>
    <dbReference type="NCBI Taxonomy" id="36863"/>
    <lineage>
        <taxon>Bacteria</taxon>
        <taxon>Pseudomonadati</taxon>
        <taxon>Pseudomonadota</taxon>
        <taxon>Betaproteobacteria</taxon>
        <taxon>Burkholderiales</taxon>
        <taxon>Sphaerotilaceae</taxon>
        <taxon>Ideonella</taxon>
    </lineage>
</organism>
<dbReference type="Proteomes" id="UP000430120">
    <property type="component" value="Unassembled WGS sequence"/>
</dbReference>
<dbReference type="PANTHER" id="PTHR43155">
    <property type="entry name" value="CYCLIC DI-GMP PHOSPHODIESTERASE PA4108-RELATED"/>
    <property type="match status" value="1"/>
</dbReference>
<dbReference type="CDD" id="cd00077">
    <property type="entry name" value="HDc"/>
    <property type="match status" value="1"/>
</dbReference>
<dbReference type="PANTHER" id="PTHR43155:SF2">
    <property type="entry name" value="CYCLIC DI-GMP PHOSPHODIESTERASE PA4108"/>
    <property type="match status" value="1"/>
</dbReference>
<sequence>MLAGVLKTIRSDQLRLGMFIHQFSGAWLSHPFWRRQFLLRDARDLEKLRALDLAGVVIDTDRGLDVMTAEPPPAEATQGSTDATRRGRSAPSPAPAPPPMDEPIVLPLPDAHPALALAGPAFQEAAALSRQAVRQAMDLYGAARLGHALDAGQCLGLVEEVVQSVTRRPHALISIARLKSVSDYTYLHAVAVCALMAGLARQMGWAEPDIRQAALAGLLLDVGKATLPDDLVQRAGTLSDEERTIMRTHVQRGHDLLRAEGGYDERVLQACLHHHERLNGSGYPGALQGDAIPEVARMAAICDVYDAVTSDRPYREAWDPGEAMRRMARSKGLYDPTLMQHFVKAVGIYPVGALVRLRSELLGVVVAQGKGSLLAPKVRVFFSLALHRRIEPYVLDLAKPGCADRIADLESPEGWRFADLEAQWLTG</sequence>
<name>A0A643F9V6_IDEDE</name>
<keyword evidence="4" id="KW-1185">Reference proteome</keyword>
<dbReference type="InterPro" id="IPR037522">
    <property type="entry name" value="HD_GYP_dom"/>
</dbReference>
<feature type="compositionally biased region" description="Pro residues" evidence="1">
    <location>
        <begin position="92"/>
        <end position="101"/>
    </location>
</feature>
<dbReference type="GO" id="GO:0008081">
    <property type="term" value="F:phosphoric diester hydrolase activity"/>
    <property type="evidence" value="ECO:0007669"/>
    <property type="project" value="UniProtKB-ARBA"/>
</dbReference>
<dbReference type="OrthoDB" id="9774747at2"/>
<dbReference type="InterPro" id="IPR021812">
    <property type="entry name" value="DUF3391"/>
</dbReference>
<feature type="region of interest" description="Disordered" evidence="1">
    <location>
        <begin position="66"/>
        <end position="102"/>
    </location>
</feature>
<dbReference type="PROSITE" id="PS51832">
    <property type="entry name" value="HD_GYP"/>
    <property type="match status" value="1"/>
</dbReference>
<comment type="caution">
    <text evidence="3">The sequence shown here is derived from an EMBL/GenBank/DDBJ whole genome shotgun (WGS) entry which is preliminary data.</text>
</comment>
<dbReference type="AlphaFoldDB" id="A0A643F9V6"/>
<dbReference type="Pfam" id="PF13487">
    <property type="entry name" value="HD_5"/>
    <property type="match status" value="1"/>
</dbReference>
<dbReference type="Pfam" id="PF11871">
    <property type="entry name" value="DUF3391"/>
    <property type="match status" value="1"/>
</dbReference>
<dbReference type="InterPro" id="IPR003607">
    <property type="entry name" value="HD/PDEase_dom"/>
</dbReference>
<protein>
    <submittedName>
        <fullName evidence="3">HD-GYP domain-containing protein</fullName>
    </submittedName>
</protein>
<dbReference type="Gene3D" id="1.10.3210.10">
    <property type="entry name" value="Hypothetical protein af1432"/>
    <property type="match status" value="1"/>
</dbReference>
<dbReference type="EMBL" id="VZPB01000048">
    <property type="protein sequence ID" value="KAB0577410.1"/>
    <property type="molecule type" value="Genomic_DNA"/>
</dbReference>
<evidence type="ECO:0000256" key="1">
    <source>
        <dbReference type="SAM" id="MobiDB-lite"/>
    </source>
</evidence>
<dbReference type="SUPFAM" id="SSF109604">
    <property type="entry name" value="HD-domain/PDEase-like"/>
    <property type="match status" value="1"/>
</dbReference>
<feature type="domain" description="HD-GYP" evidence="2">
    <location>
        <begin position="163"/>
        <end position="358"/>
    </location>
</feature>
<evidence type="ECO:0000259" key="2">
    <source>
        <dbReference type="PROSITE" id="PS51832"/>
    </source>
</evidence>
<dbReference type="SMART" id="SM00471">
    <property type="entry name" value="HDc"/>
    <property type="match status" value="1"/>
</dbReference>
<proteinExistence type="predicted"/>
<accession>A0A643F9V6</accession>
<reference evidence="3 4" key="1">
    <citation type="submission" date="2019-09" db="EMBL/GenBank/DDBJ databases">
        <title>Draft genome sequences of 48 bacterial type strains from the CCUG.</title>
        <authorList>
            <person name="Tunovic T."/>
            <person name="Pineiro-Iglesias B."/>
            <person name="Unosson C."/>
            <person name="Inganas E."/>
            <person name="Ohlen M."/>
            <person name="Cardew S."/>
            <person name="Jensie-Markopoulos S."/>
            <person name="Salva-Serra F."/>
            <person name="Jaen-Luchoro D."/>
            <person name="Karlsson R."/>
            <person name="Svensson-Stadler L."/>
            <person name="Chun J."/>
            <person name="Moore E."/>
        </authorList>
    </citation>
    <scope>NUCLEOTIDE SEQUENCE [LARGE SCALE GENOMIC DNA]</scope>
    <source>
        <strain evidence="3 4">CCUG 30977</strain>
    </source>
</reference>
<evidence type="ECO:0000313" key="4">
    <source>
        <dbReference type="Proteomes" id="UP000430120"/>
    </source>
</evidence>